<accession>A0A0K2T123</accession>
<sequence>MFYDVIFYIILNYIVCSF</sequence>
<proteinExistence type="predicted"/>
<protein>
    <submittedName>
        <fullName evidence="1">Uncharacterized protein</fullName>
    </submittedName>
</protein>
<dbReference type="AlphaFoldDB" id="A0A0K2T123"/>
<reference evidence="1" key="1">
    <citation type="submission" date="2014-05" db="EMBL/GenBank/DDBJ databases">
        <authorList>
            <person name="Chronopoulou M."/>
        </authorList>
    </citation>
    <scope>NUCLEOTIDE SEQUENCE</scope>
    <source>
        <tissue evidence="1">Whole organism</tissue>
    </source>
</reference>
<evidence type="ECO:0000313" key="1">
    <source>
        <dbReference type="EMBL" id="CDW19723.1"/>
    </source>
</evidence>
<organism evidence="1">
    <name type="scientific">Lepeophtheirus salmonis</name>
    <name type="common">Salmon louse</name>
    <name type="synonym">Caligus salmonis</name>
    <dbReference type="NCBI Taxonomy" id="72036"/>
    <lineage>
        <taxon>Eukaryota</taxon>
        <taxon>Metazoa</taxon>
        <taxon>Ecdysozoa</taxon>
        <taxon>Arthropoda</taxon>
        <taxon>Crustacea</taxon>
        <taxon>Multicrustacea</taxon>
        <taxon>Hexanauplia</taxon>
        <taxon>Copepoda</taxon>
        <taxon>Siphonostomatoida</taxon>
        <taxon>Caligidae</taxon>
        <taxon>Lepeophtheirus</taxon>
    </lineage>
</organism>
<name>A0A0K2T123_LEPSM</name>
<dbReference type="EMBL" id="HACA01002362">
    <property type="protein sequence ID" value="CDW19723.1"/>
    <property type="molecule type" value="Transcribed_RNA"/>
</dbReference>